<dbReference type="Proteomes" id="UP000828941">
    <property type="component" value="Chromosome 11"/>
</dbReference>
<evidence type="ECO:0000313" key="1">
    <source>
        <dbReference type="EMBL" id="KAI4313399.1"/>
    </source>
</evidence>
<dbReference type="EMBL" id="CM039436">
    <property type="protein sequence ID" value="KAI4313399.1"/>
    <property type="molecule type" value="Genomic_DNA"/>
</dbReference>
<organism evidence="1 2">
    <name type="scientific">Bauhinia variegata</name>
    <name type="common">Purple orchid tree</name>
    <name type="synonym">Phanera variegata</name>
    <dbReference type="NCBI Taxonomy" id="167791"/>
    <lineage>
        <taxon>Eukaryota</taxon>
        <taxon>Viridiplantae</taxon>
        <taxon>Streptophyta</taxon>
        <taxon>Embryophyta</taxon>
        <taxon>Tracheophyta</taxon>
        <taxon>Spermatophyta</taxon>
        <taxon>Magnoliopsida</taxon>
        <taxon>eudicotyledons</taxon>
        <taxon>Gunneridae</taxon>
        <taxon>Pentapetalae</taxon>
        <taxon>rosids</taxon>
        <taxon>fabids</taxon>
        <taxon>Fabales</taxon>
        <taxon>Fabaceae</taxon>
        <taxon>Cercidoideae</taxon>
        <taxon>Cercideae</taxon>
        <taxon>Bauhiniinae</taxon>
        <taxon>Bauhinia</taxon>
    </lineage>
</organism>
<name>A0ACB9LRI9_BAUVA</name>
<keyword evidence="2" id="KW-1185">Reference proteome</keyword>
<reference evidence="1 2" key="1">
    <citation type="journal article" date="2022" name="DNA Res.">
        <title>Chromosomal-level genome assembly of the orchid tree Bauhinia variegata (Leguminosae; Cercidoideae) supports the allotetraploid origin hypothesis of Bauhinia.</title>
        <authorList>
            <person name="Zhong Y."/>
            <person name="Chen Y."/>
            <person name="Zheng D."/>
            <person name="Pang J."/>
            <person name="Liu Y."/>
            <person name="Luo S."/>
            <person name="Meng S."/>
            <person name="Qian L."/>
            <person name="Wei D."/>
            <person name="Dai S."/>
            <person name="Zhou R."/>
        </authorList>
    </citation>
    <scope>NUCLEOTIDE SEQUENCE [LARGE SCALE GENOMIC DNA]</scope>
    <source>
        <strain evidence="1">BV-YZ2020</strain>
    </source>
</reference>
<comment type="caution">
    <text evidence="1">The sequence shown here is derived from an EMBL/GenBank/DDBJ whole genome shotgun (WGS) entry which is preliminary data.</text>
</comment>
<protein>
    <submittedName>
        <fullName evidence="1">Uncharacterized protein</fullName>
    </submittedName>
</protein>
<proteinExistence type="predicted"/>
<gene>
    <name evidence="1" type="ORF">L6164_026384</name>
</gene>
<sequence>MESFVHFLLLFLRIFKSEMGPIVAEARSCDSPSHRFKGICLSSRNCASVCQTEGFPRGNCRGFRRRCLCSKPC</sequence>
<evidence type="ECO:0000313" key="2">
    <source>
        <dbReference type="Proteomes" id="UP000828941"/>
    </source>
</evidence>
<accession>A0ACB9LRI9</accession>